<evidence type="ECO:0000256" key="4">
    <source>
        <dbReference type="ARBA" id="ARBA00023054"/>
    </source>
</evidence>
<dbReference type="Proteomes" id="UP000006727">
    <property type="component" value="Chromosome 24"/>
</dbReference>
<dbReference type="Gene3D" id="1.25.40.10">
    <property type="entry name" value="Tetratricopeptide repeat domain"/>
    <property type="match status" value="1"/>
</dbReference>
<organism evidence="6 7">
    <name type="scientific">Physcomitrium patens</name>
    <name type="common">Spreading-leaved earth moss</name>
    <name type="synonym">Physcomitrella patens</name>
    <dbReference type="NCBI Taxonomy" id="3218"/>
    <lineage>
        <taxon>Eukaryota</taxon>
        <taxon>Viridiplantae</taxon>
        <taxon>Streptophyta</taxon>
        <taxon>Embryophyta</taxon>
        <taxon>Bryophyta</taxon>
        <taxon>Bryophytina</taxon>
        <taxon>Bryopsida</taxon>
        <taxon>Funariidae</taxon>
        <taxon>Funariales</taxon>
        <taxon>Funariaceae</taxon>
        <taxon>Physcomitrium</taxon>
    </lineage>
</organism>
<sequence>MKRLLSDQLVTTISFRKQSSTGLRNHRVKEPCVDAQRYFSLRYTAACRVGTKSRLGSLMMTFLTVDATTYEVFVPLVDKDPDRAISLFWTAVNVGDRVDSALKDMAIVMKQQNRPQEAIEAIKSLRNRCSDEAQESLDNVLLGLYKRCGRLDDQIDVLTHKLHLVHQGIVKRSKTARSQGKKFQVLISQEASSILGNLGWAYMQQSNFVGAEAAYRPCINSDHRSHFPGRQI</sequence>
<proteinExistence type="predicted"/>
<keyword evidence="3" id="KW-0802">TPR repeat</keyword>
<dbReference type="InParanoid" id="A0A7I4CLE1"/>
<reference evidence="6" key="3">
    <citation type="submission" date="2020-12" db="UniProtKB">
        <authorList>
            <consortium name="EnsemblPlants"/>
        </authorList>
    </citation>
    <scope>IDENTIFICATION</scope>
</reference>
<dbReference type="GO" id="GO:0005634">
    <property type="term" value="C:nucleus"/>
    <property type="evidence" value="ECO:0007669"/>
    <property type="project" value="UniProtKB-SubCell"/>
</dbReference>
<comment type="subcellular location">
    <subcellularLocation>
        <location evidence="1">Nucleus</location>
    </subcellularLocation>
</comment>
<dbReference type="PANTHER" id="PTHR36326">
    <property type="entry name" value="PROTEIN POLLENLESS 3-LIKE 2"/>
    <property type="match status" value="1"/>
</dbReference>
<protein>
    <submittedName>
        <fullName evidence="6">Uncharacterized protein</fullName>
    </submittedName>
</protein>
<keyword evidence="5" id="KW-0539">Nucleus</keyword>
<evidence type="ECO:0000313" key="7">
    <source>
        <dbReference type="Proteomes" id="UP000006727"/>
    </source>
</evidence>
<name>A0A7I4CLE1_PHYPA</name>
<accession>A0A7I4CLE1</accession>
<dbReference type="AlphaFoldDB" id="A0A7I4CLE1"/>
<dbReference type="EnsemblPlants" id="Pp3c24_4720V3.2">
    <property type="protein sequence ID" value="Pp3c24_4720V3.2"/>
    <property type="gene ID" value="Pp3c24_4720"/>
</dbReference>
<dbReference type="InterPro" id="IPR044961">
    <property type="entry name" value="MS5/SDI1"/>
</dbReference>
<keyword evidence="2" id="KW-0677">Repeat</keyword>
<dbReference type="Gramene" id="Pp3c24_4720V3.2">
    <property type="protein sequence ID" value="Pp3c24_4720V3.2"/>
    <property type="gene ID" value="Pp3c24_4720"/>
</dbReference>
<keyword evidence="7" id="KW-1185">Reference proteome</keyword>
<dbReference type="InterPro" id="IPR011990">
    <property type="entry name" value="TPR-like_helical_dom_sf"/>
</dbReference>
<reference evidence="6 7" key="1">
    <citation type="journal article" date="2008" name="Science">
        <title>The Physcomitrella genome reveals evolutionary insights into the conquest of land by plants.</title>
        <authorList>
            <person name="Rensing S."/>
            <person name="Lang D."/>
            <person name="Zimmer A."/>
            <person name="Terry A."/>
            <person name="Salamov A."/>
            <person name="Shapiro H."/>
            <person name="Nishiyama T."/>
            <person name="Perroud P.-F."/>
            <person name="Lindquist E."/>
            <person name="Kamisugi Y."/>
            <person name="Tanahashi T."/>
            <person name="Sakakibara K."/>
            <person name="Fujita T."/>
            <person name="Oishi K."/>
            <person name="Shin-I T."/>
            <person name="Kuroki Y."/>
            <person name="Toyoda A."/>
            <person name="Suzuki Y."/>
            <person name="Hashimoto A."/>
            <person name="Yamaguchi K."/>
            <person name="Sugano A."/>
            <person name="Kohara Y."/>
            <person name="Fujiyama A."/>
            <person name="Anterola A."/>
            <person name="Aoki S."/>
            <person name="Ashton N."/>
            <person name="Barbazuk W.B."/>
            <person name="Barker E."/>
            <person name="Bennetzen J."/>
            <person name="Bezanilla M."/>
            <person name="Blankenship R."/>
            <person name="Cho S.H."/>
            <person name="Dutcher S."/>
            <person name="Estelle M."/>
            <person name="Fawcett J.A."/>
            <person name="Gundlach H."/>
            <person name="Hanada K."/>
            <person name="Heyl A."/>
            <person name="Hicks K.A."/>
            <person name="Hugh J."/>
            <person name="Lohr M."/>
            <person name="Mayer K."/>
            <person name="Melkozernov A."/>
            <person name="Murata T."/>
            <person name="Nelson D."/>
            <person name="Pils B."/>
            <person name="Prigge M."/>
            <person name="Reiss B."/>
            <person name="Renner T."/>
            <person name="Rombauts S."/>
            <person name="Rushton P."/>
            <person name="Sanderfoot A."/>
            <person name="Schween G."/>
            <person name="Shiu S.-H."/>
            <person name="Stueber K."/>
            <person name="Theodoulou F.L."/>
            <person name="Tu H."/>
            <person name="Van de Peer Y."/>
            <person name="Verrier P.J."/>
            <person name="Waters E."/>
            <person name="Wood A."/>
            <person name="Yang L."/>
            <person name="Cove D."/>
            <person name="Cuming A."/>
            <person name="Hasebe M."/>
            <person name="Lucas S."/>
            <person name="Mishler D.B."/>
            <person name="Reski R."/>
            <person name="Grigoriev I."/>
            <person name="Quatrano R.S."/>
            <person name="Boore J.L."/>
        </authorList>
    </citation>
    <scope>NUCLEOTIDE SEQUENCE [LARGE SCALE GENOMIC DNA]</scope>
    <source>
        <strain evidence="6 7">cv. Gransden 2004</strain>
    </source>
</reference>
<evidence type="ECO:0000256" key="1">
    <source>
        <dbReference type="ARBA" id="ARBA00004123"/>
    </source>
</evidence>
<evidence type="ECO:0000256" key="3">
    <source>
        <dbReference type="ARBA" id="ARBA00022803"/>
    </source>
</evidence>
<keyword evidence="4" id="KW-0175">Coiled coil</keyword>
<evidence type="ECO:0000313" key="6">
    <source>
        <dbReference type="EnsemblPlants" id="Pp3c24_4720V3.2"/>
    </source>
</evidence>
<evidence type="ECO:0000256" key="5">
    <source>
        <dbReference type="ARBA" id="ARBA00023242"/>
    </source>
</evidence>
<dbReference type="SUPFAM" id="SSF48452">
    <property type="entry name" value="TPR-like"/>
    <property type="match status" value="1"/>
</dbReference>
<reference evidence="6 7" key="2">
    <citation type="journal article" date="2018" name="Plant J.">
        <title>The Physcomitrella patens chromosome-scale assembly reveals moss genome structure and evolution.</title>
        <authorList>
            <person name="Lang D."/>
            <person name="Ullrich K.K."/>
            <person name="Murat F."/>
            <person name="Fuchs J."/>
            <person name="Jenkins J."/>
            <person name="Haas F.B."/>
            <person name="Piednoel M."/>
            <person name="Gundlach H."/>
            <person name="Van Bel M."/>
            <person name="Meyberg R."/>
            <person name="Vives C."/>
            <person name="Morata J."/>
            <person name="Symeonidi A."/>
            <person name="Hiss M."/>
            <person name="Muchero W."/>
            <person name="Kamisugi Y."/>
            <person name="Saleh O."/>
            <person name="Blanc G."/>
            <person name="Decker E.L."/>
            <person name="van Gessel N."/>
            <person name="Grimwood J."/>
            <person name="Hayes R.D."/>
            <person name="Graham S.W."/>
            <person name="Gunter L.E."/>
            <person name="McDaniel S.F."/>
            <person name="Hoernstein S.N.W."/>
            <person name="Larsson A."/>
            <person name="Li F.W."/>
            <person name="Perroud P.F."/>
            <person name="Phillips J."/>
            <person name="Ranjan P."/>
            <person name="Rokshar D.S."/>
            <person name="Rothfels C.J."/>
            <person name="Schneider L."/>
            <person name="Shu S."/>
            <person name="Stevenson D.W."/>
            <person name="Thummler F."/>
            <person name="Tillich M."/>
            <person name="Villarreal Aguilar J.C."/>
            <person name="Widiez T."/>
            <person name="Wong G.K."/>
            <person name="Wymore A."/>
            <person name="Zhang Y."/>
            <person name="Zimmer A.D."/>
            <person name="Quatrano R.S."/>
            <person name="Mayer K.F.X."/>
            <person name="Goodstein D."/>
            <person name="Casacuberta J.M."/>
            <person name="Vandepoele K."/>
            <person name="Reski R."/>
            <person name="Cuming A.C."/>
            <person name="Tuskan G.A."/>
            <person name="Maumus F."/>
            <person name="Salse J."/>
            <person name="Schmutz J."/>
            <person name="Rensing S.A."/>
        </authorList>
    </citation>
    <scope>NUCLEOTIDE SEQUENCE [LARGE SCALE GENOMIC DNA]</scope>
    <source>
        <strain evidence="6 7">cv. Gransden 2004</strain>
    </source>
</reference>
<evidence type="ECO:0000256" key="2">
    <source>
        <dbReference type="ARBA" id="ARBA00022737"/>
    </source>
</evidence>
<dbReference type="PANTHER" id="PTHR36326:SF7">
    <property type="entry name" value="PROTEIN POLLENLESS 3-LIKE 2"/>
    <property type="match status" value="1"/>
</dbReference>
<dbReference type="EMBL" id="ABEU02000024">
    <property type="status" value="NOT_ANNOTATED_CDS"/>
    <property type="molecule type" value="Genomic_DNA"/>
</dbReference>